<reference evidence="2 3" key="1">
    <citation type="submission" date="2021-06" db="EMBL/GenBank/DDBJ databases">
        <authorList>
            <person name="Sun Q."/>
            <person name="Li D."/>
        </authorList>
    </citation>
    <scope>NUCLEOTIDE SEQUENCE [LARGE SCALE GENOMIC DNA]</scope>
    <source>
        <strain evidence="2 3">MSJ-4</strain>
    </source>
</reference>
<gene>
    <name evidence="2" type="ORF">KQI89_11185</name>
</gene>
<protein>
    <submittedName>
        <fullName evidence="2">GerMN domain-containing protein</fullName>
    </submittedName>
</protein>
<dbReference type="SMART" id="SM00909">
    <property type="entry name" value="Germane"/>
    <property type="match status" value="1"/>
</dbReference>
<name>A0ABS6F454_9CLOT</name>
<comment type="caution">
    <text evidence="2">The sequence shown here is derived from an EMBL/GenBank/DDBJ whole genome shotgun (WGS) entry which is preliminary data.</text>
</comment>
<evidence type="ECO:0000259" key="1">
    <source>
        <dbReference type="SMART" id="SM00909"/>
    </source>
</evidence>
<dbReference type="Pfam" id="PF10646">
    <property type="entry name" value="Germane"/>
    <property type="match status" value="1"/>
</dbReference>
<keyword evidence="3" id="KW-1185">Reference proteome</keyword>
<organism evidence="2 3">
    <name type="scientific">Clostridium simiarum</name>
    <dbReference type="NCBI Taxonomy" id="2841506"/>
    <lineage>
        <taxon>Bacteria</taxon>
        <taxon>Bacillati</taxon>
        <taxon>Bacillota</taxon>
        <taxon>Clostridia</taxon>
        <taxon>Eubacteriales</taxon>
        <taxon>Clostridiaceae</taxon>
        <taxon>Clostridium</taxon>
    </lineage>
</organism>
<proteinExistence type="predicted"/>
<dbReference type="InterPro" id="IPR019606">
    <property type="entry name" value="GerMN"/>
</dbReference>
<feature type="domain" description="GerMN" evidence="1">
    <location>
        <begin position="81"/>
        <end position="168"/>
    </location>
</feature>
<dbReference type="EMBL" id="JAHLQL010000003">
    <property type="protein sequence ID" value="MBU5592327.1"/>
    <property type="molecule type" value="Genomic_DNA"/>
</dbReference>
<dbReference type="PROSITE" id="PS51257">
    <property type="entry name" value="PROKAR_LIPOPROTEIN"/>
    <property type="match status" value="1"/>
</dbReference>
<evidence type="ECO:0000313" key="3">
    <source>
        <dbReference type="Proteomes" id="UP000736583"/>
    </source>
</evidence>
<accession>A0ABS6F454</accession>
<dbReference type="Proteomes" id="UP000736583">
    <property type="component" value="Unassembled WGS sequence"/>
</dbReference>
<evidence type="ECO:0000313" key="2">
    <source>
        <dbReference type="EMBL" id="MBU5592327.1"/>
    </source>
</evidence>
<sequence length="188" mass="20526">MNKGFKKALGIVFCFTALMSAGCSKKDKLSINNKEKLKNIQLPFEKENNIELDIYFDASKDPSNVEIAKEEVLIAKEEVIGQLIVNSLIKGPSINGKLKPVLPKDTRLLSFSIKDGIAFVNLSKEAIVTMTAPKEEAILRSIAASLDQIPSVGKIKILIDSKDAESLGGNFDISKAFGKEEVSSLKKQ</sequence>
<dbReference type="RefSeq" id="WP_032123377.1">
    <property type="nucleotide sequence ID" value="NZ_JAHLQL010000003.1"/>
</dbReference>